<organism evidence="1 2">
    <name type="scientific">Dentiscutata heterogama</name>
    <dbReference type="NCBI Taxonomy" id="1316150"/>
    <lineage>
        <taxon>Eukaryota</taxon>
        <taxon>Fungi</taxon>
        <taxon>Fungi incertae sedis</taxon>
        <taxon>Mucoromycota</taxon>
        <taxon>Glomeromycotina</taxon>
        <taxon>Glomeromycetes</taxon>
        <taxon>Diversisporales</taxon>
        <taxon>Gigasporaceae</taxon>
        <taxon>Dentiscutata</taxon>
    </lineage>
</organism>
<comment type="caution">
    <text evidence="1">The sequence shown here is derived from an EMBL/GenBank/DDBJ whole genome shotgun (WGS) entry which is preliminary data.</text>
</comment>
<gene>
    <name evidence="1" type="ORF">DHETER_LOCUS10422</name>
</gene>
<dbReference type="Proteomes" id="UP000789702">
    <property type="component" value="Unassembled WGS sequence"/>
</dbReference>
<evidence type="ECO:0000313" key="1">
    <source>
        <dbReference type="EMBL" id="CAG8676334.1"/>
    </source>
</evidence>
<protein>
    <submittedName>
        <fullName evidence="1">15207_t:CDS:1</fullName>
    </submittedName>
</protein>
<sequence length="95" mass="10391">MKEECQPTKAYYAKCEVPTSLGKMKGLLLCALLFGEEDSLPSYFYGDTIGQSSEQNMPSEALLLLPVSAEEVKASLPNSLTPEVPSELSQPYLPF</sequence>
<reference evidence="1" key="1">
    <citation type="submission" date="2021-06" db="EMBL/GenBank/DDBJ databases">
        <authorList>
            <person name="Kallberg Y."/>
            <person name="Tangrot J."/>
            <person name="Rosling A."/>
        </authorList>
    </citation>
    <scope>NUCLEOTIDE SEQUENCE</scope>
    <source>
        <strain evidence="1">IL203A</strain>
    </source>
</reference>
<evidence type="ECO:0000313" key="2">
    <source>
        <dbReference type="Proteomes" id="UP000789702"/>
    </source>
</evidence>
<proteinExistence type="predicted"/>
<keyword evidence="2" id="KW-1185">Reference proteome</keyword>
<dbReference type="EMBL" id="CAJVPU010020371">
    <property type="protein sequence ID" value="CAG8676334.1"/>
    <property type="molecule type" value="Genomic_DNA"/>
</dbReference>
<accession>A0ACA9NUY7</accession>
<name>A0ACA9NUY7_9GLOM</name>